<dbReference type="InterPro" id="IPR036291">
    <property type="entry name" value="NAD(P)-bd_dom_sf"/>
</dbReference>
<dbReference type="AlphaFoldDB" id="A0A1H7I1T3"/>
<dbReference type="InterPro" id="IPR055170">
    <property type="entry name" value="GFO_IDH_MocA-like_dom"/>
</dbReference>
<dbReference type="SUPFAM" id="SSF55347">
    <property type="entry name" value="Glyceraldehyde-3-phosphate dehydrogenase-like, C-terminal domain"/>
    <property type="match status" value="1"/>
</dbReference>
<dbReference type="GO" id="GO:0000166">
    <property type="term" value="F:nucleotide binding"/>
    <property type="evidence" value="ECO:0007669"/>
    <property type="project" value="InterPro"/>
</dbReference>
<comment type="similarity">
    <text evidence="1">Belongs to the Gfo/Idh/MocA family.</text>
</comment>
<name>A0A1H7I1T3_9FLAO</name>
<evidence type="ECO:0000256" key="1">
    <source>
        <dbReference type="ARBA" id="ARBA00010928"/>
    </source>
</evidence>
<proteinExistence type="inferred from homology"/>
<dbReference type="PANTHER" id="PTHR22604">
    <property type="entry name" value="OXIDOREDUCTASES"/>
    <property type="match status" value="1"/>
</dbReference>
<sequence>MSSRREFIEKLSITAISVPLLYSPAQLFAASSEPYEGPILKVAIMGLGSYGTRVAEAMQSCTRAKLVGVISGTPSKIKKWQSKYDIPEKNCYNYDNFDAIKNNPDIDAVYIITPNGLHKDQTIRVAKAGKHVISEKPMGINAQEGQEMVDVCKAANVKLLIGYRMHFEPKTVAVIQMRKDGDFGQPKFFQGQSGFTIGDPTQWRLNKELSGGGAMMDIGIYSINGARYMLGEEPVWVTAQETKTDPIKFKEGIDETIQFQMGFPSGAVANCLSTYSMNNLDRFYMTGSKGFVEMQPSTGYGPIEGRTHKGPLTQPHITHQTLQMDGMAALIFDGVQPIVPVDGEEGVKDMKIIDAIFKAAKTGQKVTL</sequence>
<dbReference type="SUPFAM" id="SSF51735">
    <property type="entry name" value="NAD(P)-binding Rossmann-fold domains"/>
    <property type="match status" value="1"/>
</dbReference>
<organism evidence="5 6">
    <name type="scientific">Maribacter orientalis</name>
    <dbReference type="NCBI Taxonomy" id="228957"/>
    <lineage>
        <taxon>Bacteria</taxon>
        <taxon>Pseudomonadati</taxon>
        <taxon>Bacteroidota</taxon>
        <taxon>Flavobacteriia</taxon>
        <taxon>Flavobacteriales</taxon>
        <taxon>Flavobacteriaceae</taxon>
        <taxon>Maribacter</taxon>
    </lineage>
</organism>
<dbReference type="Gene3D" id="3.30.360.10">
    <property type="entry name" value="Dihydrodipicolinate Reductase, domain 2"/>
    <property type="match status" value="1"/>
</dbReference>
<dbReference type="Proteomes" id="UP000198990">
    <property type="component" value="Unassembled WGS sequence"/>
</dbReference>
<evidence type="ECO:0000256" key="2">
    <source>
        <dbReference type="ARBA" id="ARBA00023002"/>
    </source>
</evidence>
<protein>
    <submittedName>
        <fullName evidence="5">Predicted dehydrogenase</fullName>
    </submittedName>
</protein>
<dbReference type="RefSeq" id="WP_091619919.1">
    <property type="nucleotide sequence ID" value="NZ_FNZN01000001.1"/>
</dbReference>
<dbReference type="PANTHER" id="PTHR22604:SF105">
    <property type="entry name" value="TRANS-1,2-DIHYDROBENZENE-1,2-DIOL DEHYDROGENASE"/>
    <property type="match status" value="1"/>
</dbReference>
<dbReference type="InterPro" id="IPR008354">
    <property type="entry name" value="Glc-Fru_OxRdtase_bac"/>
</dbReference>
<gene>
    <name evidence="5" type="ORF">SAMN04488008_101721</name>
</gene>
<keyword evidence="2" id="KW-0560">Oxidoreductase</keyword>
<evidence type="ECO:0000259" key="3">
    <source>
        <dbReference type="Pfam" id="PF01408"/>
    </source>
</evidence>
<dbReference type="OrthoDB" id="9795543at2"/>
<evidence type="ECO:0000313" key="6">
    <source>
        <dbReference type="Proteomes" id="UP000198990"/>
    </source>
</evidence>
<feature type="domain" description="GFO/IDH/MocA-like oxidoreductase" evidence="4">
    <location>
        <begin position="174"/>
        <end position="292"/>
    </location>
</feature>
<keyword evidence="6" id="KW-1185">Reference proteome</keyword>
<accession>A0A1H7I1T3</accession>
<dbReference type="GO" id="GO:0016491">
    <property type="term" value="F:oxidoreductase activity"/>
    <property type="evidence" value="ECO:0007669"/>
    <property type="project" value="UniProtKB-KW"/>
</dbReference>
<dbReference type="Pfam" id="PF22725">
    <property type="entry name" value="GFO_IDH_MocA_C3"/>
    <property type="match status" value="1"/>
</dbReference>
<dbReference type="Pfam" id="PF01408">
    <property type="entry name" value="GFO_IDH_MocA"/>
    <property type="match status" value="1"/>
</dbReference>
<dbReference type="EMBL" id="FNZN01000001">
    <property type="protein sequence ID" value="SEK56563.1"/>
    <property type="molecule type" value="Genomic_DNA"/>
</dbReference>
<reference evidence="6" key="1">
    <citation type="submission" date="2016-10" db="EMBL/GenBank/DDBJ databases">
        <authorList>
            <person name="Varghese N."/>
            <person name="Submissions S."/>
        </authorList>
    </citation>
    <scope>NUCLEOTIDE SEQUENCE [LARGE SCALE GENOMIC DNA]</scope>
    <source>
        <strain evidence="6">DSM 16471</strain>
    </source>
</reference>
<evidence type="ECO:0000313" key="5">
    <source>
        <dbReference type="EMBL" id="SEK56563.1"/>
    </source>
</evidence>
<feature type="domain" description="Gfo/Idh/MocA-like oxidoreductase N-terminal" evidence="3">
    <location>
        <begin position="40"/>
        <end position="163"/>
    </location>
</feature>
<evidence type="ECO:0000259" key="4">
    <source>
        <dbReference type="Pfam" id="PF22725"/>
    </source>
</evidence>
<dbReference type="STRING" id="228957.SAMN04488008_101721"/>
<dbReference type="Gene3D" id="3.40.50.720">
    <property type="entry name" value="NAD(P)-binding Rossmann-like Domain"/>
    <property type="match status" value="1"/>
</dbReference>
<dbReference type="InterPro" id="IPR050984">
    <property type="entry name" value="Gfo/Idh/MocA_domain"/>
</dbReference>
<dbReference type="PRINTS" id="PR01775">
    <property type="entry name" value="GLFROXRDTASE"/>
</dbReference>
<dbReference type="InterPro" id="IPR000683">
    <property type="entry name" value="Gfo/Idh/MocA-like_OxRdtase_N"/>
</dbReference>